<keyword evidence="1" id="KW-0812">Transmembrane</keyword>
<organism evidence="3 4">
    <name type="scientific">Amphibalanus amphitrite</name>
    <name type="common">Striped barnacle</name>
    <name type="synonym">Balanus amphitrite</name>
    <dbReference type="NCBI Taxonomy" id="1232801"/>
    <lineage>
        <taxon>Eukaryota</taxon>
        <taxon>Metazoa</taxon>
        <taxon>Ecdysozoa</taxon>
        <taxon>Arthropoda</taxon>
        <taxon>Crustacea</taxon>
        <taxon>Multicrustacea</taxon>
        <taxon>Cirripedia</taxon>
        <taxon>Thoracica</taxon>
        <taxon>Thoracicalcarea</taxon>
        <taxon>Balanomorpha</taxon>
        <taxon>Balanoidea</taxon>
        <taxon>Balanidae</taxon>
        <taxon>Amphibalaninae</taxon>
        <taxon>Amphibalanus</taxon>
    </lineage>
</organism>
<dbReference type="GO" id="GO:0005254">
    <property type="term" value="F:chloride channel activity"/>
    <property type="evidence" value="ECO:0007669"/>
    <property type="project" value="UniProtKB-ARBA"/>
</dbReference>
<dbReference type="InterPro" id="IPR006201">
    <property type="entry name" value="Neur_channel"/>
</dbReference>
<dbReference type="Proteomes" id="UP000440578">
    <property type="component" value="Unassembled WGS sequence"/>
</dbReference>
<keyword evidence="1" id="KW-1133">Transmembrane helix</keyword>
<dbReference type="PANTHER" id="PTHR18945">
    <property type="entry name" value="NEUROTRANSMITTER GATED ION CHANNEL"/>
    <property type="match status" value="1"/>
</dbReference>
<dbReference type="GO" id="GO:0004888">
    <property type="term" value="F:transmembrane signaling receptor activity"/>
    <property type="evidence" value="ECO:0007669"/>
    <property type="project" value="InterPro"/>
</dbReference>
<reference evidence="3 4" key="1">
    <citation type="submission" date="2019-07" db="EMBL/GenBank/DDBJ databases">
        <title>Draft genome assembly of a fouling barnacle, Amphibalanus amphitrite (Darwin, 1854): The first reference genome for Thecostraca.</title>
        <authorList>
            <person name="Kim W."/>
        </authorList>
    </citation>
    <scope>NUCLEOTIDE SEQUENCE [LARGE SCALE GENOMIC DNA]</scope>
    <source>
        <strain evidence="3">SNU_AA5</strain>
        <tissue evidence="3">Soma without cirri and trophi</tissue>
    </source>
</reference>
<evidence type="ECO:0000259" key="2">
    <source>
        <dbReference type="Pfam" id="PF02932"/>
    </source>
</evidence>
<protein>
    <submittedName>
        <fullName evidence="3">Glycine receptor subunit alpha-3</fullName>
    </submittedName>
</protein>
<proteinExistence type="predicted"/>
<feature type="transmembrane region" description="Helical" evidence="1">
    <location>
        <begin position="69"/>
        <end position="86"/>
    </location>
</feature>
<dbReference type="AlphaFoldDB" id="A0A6A4WVL9"/>
<dbReference type="OrthoDB" id="6667051at2759"/>
<sequence length="241" mass="27370">MGARLQAHSRTFHSGSKSPLERAQVHMYVILKRQIMFYMMQIYIPSILFVVVSWVSFLIPAEMAQGRMLLTITTMLTMVSLFAAGSEYVPKASYVKAIDVWMCVCTFLSFFAVVNCLVDVRMESMIMGNMRKRAAPTFVLTGQARRQTVVEIFRKYAIGAKAREPGDGEPQHSAEDEDDLMGKILRFCHKMQRGALYVYPIVFILFNIVYWTVCFSHMEGPTDSIHKDALDSGIKGTEVPR</sequence>
<name>A0A6A4WVL9_AMPAM</name>
<gene>
    <name evidence="3" type="primary">Glra3_3</name>
    <name evidence="3" type="ORF">FJT64_017943</name>
</gene>
<dbReference type="CDD" id="cd19049">
    <property type="entry name" value="LGIC_TM_anion"/>
    <property type="match status" value="1"/>
</dbReference>
<evidence type="ECO:0000313" key="3">
    <source>
        <dbReference type="EMBL" id="KAF0311197.1"/>
    </source>
</evidence>
<dbReference type="GO" id="GO:0016020">
    <property type="term" value="C:membrane"/>
    <property type="evidence" value="ECO:0007669"/>
    <property type="project" value="InterPro"/>
</dbReference>
<dbReference type="GO" id="GO:0099095">
    <property type="term" value="F:ligand-gated monoatomic anion channel activity"/>
    <property type="evidence" value="ECO:0007669"/>
    <property type="project" value="UniProtKB-ARBA"/>
</dbReference>
<evidence type="ECO:0000313" key="4">
    <source>
        <dbReference type="Proteomes" id="UP000440578"/>
    </source>
</evidence>
<evidence type="ECO:0000256" key="1">
    <source>
        <dbReference type="SAM" id="Phobius"/>
    </source>
</evidence>
<dbReference type="InterPro" id="IPR038050">
    <property type="entry name" value="Neuro_actylchol_rec"/>
</dbReference>
<dbReference type="PRINTS" id="PR00253">
    <property type="entry name" value="GABAARECEPTR"/>
</dbReference>
<dbReference type="Gene3D" id="1.20.58.390">
    <property type="entry name" value="Neurotransmitter-gated ion-channel transmembrane domain"/>
    <property type="match status" value="1"/>
</dbReference>
<keyword evidence="3" id="KW-0675">Receptor</keyword>
<dbReference type="InterPro" id="IPR006028">
    <property type="entry name" value="GABAA/Glycine_rcpt"/>
</dbReference>
<dbReference type="SUPFAM" id="SSF90112">
    <property type="entry name" value="Neurotransmitter-gated ion-channel transmembrane pore"/>
    <property type="match status" value="1"/>
</dbReference>
<accession>A0A6A4WVL9</accession>
<keyword evidence="1" id="KW-0472">Membrane</keyword>
<feature type="transmembrane region" description="Helical" evidence="1">
    <location>
        <begin position="194"/>
        <end position="213"/>
    </location>
</feature>
<dbReference type="InterPro" id="IPR006029">
    <property type="entry name" value="Neurotrans-gated_channel_TM"/>
</dbReference>
<feature type="domain" description="Neurotransmitter-gated ion-channel transmembrane" evidence="2">
    <location>
        <begin position="42"/>
        <end position="118"/>
    </location>
</feature>
<dbReference type="Pfam" id="PF02932">
    <property type="entry name" value="Neur_chan_memb"/>
    <property type="match status" value="1"/>
</dbReference>
<feature type="transmembrane region" description="Helical" evidence="1">
    <location>
        <begin position="98"/>
        <end position="118"/>
    </location>
</feature>
<dbReference type="GO" id="GO:0005230">
    <property type="term" value="F:extracellular ligand-gated monoatomic ion channel activity"/>
    <property type="evidence" value="ECO:0007669"/>
    <property type="project" value="UniProtKB-ARBA"/>
</dbReference>
<dbReference type="InterPro" id="IPR036719">
    <property type="entry name" value="Neuro-gated_channel_TM_sf"/>
</dbReference>
<feature type="transmembrane region" description="Helical" evidence="1">
    <location>
        <begin position="35"/>
        <end position="57"/>
    </location>
</feature>
<dbReference type="EMBL" id="VIIS01000255">
    <property type="protein sequence ID" value="KAF0311197.1"/>
    <property type="molecule type" value="Genomic_DNA"/>
</dbReference>
<keyword evidence="4" id="KW-1185">Reference proteome</keyword>
<comment type="caution">
    <text evidence="3">The sequence shown here is derived from an EMBL/GenBank/DDBJ whole genome shotgun (WGS) entry which is preliminary data.</text>
</comment>